<name>K2IZ56_9PROT</name>
<keyword evidence="2" id="KW-1185">Reference proteome</keyword>
<dbReference type="AlphaFoldDB" id="K2IZ56"/>
<reference evidence="1 2" key="1">
    <citation type="journal article" date="2012" name="J. Bacteriol.">
        <title>Genome Sequence of Oceanibaculum indicum Type Strain P24.</title>
        <authorList>
            <person name="Lai Q."/>
            <person name="Shao Z."/>
        </authorList>
    </citation>
    <scope>NUCLEOTIDE SEQUENCE [LARGE SCALE GENOMIC DNA]</scope>
    <source>
        <strain evidence="1 2">P24</strain>
    </source>
</reference>
<evidence type="ECO:0000313" key="2">
    <source>
        <dbReference type="Proteomes" id="UP000006746"/>
    </source>
</evidence>
<dbReference type="InterPro" id="IPR018912">
    <property type="entry name" value="DUF2478"/>
</dbReference>
<evidence type="ECO:0008006" key="3">
    <source>
        <dbReference type="Google" id="ProtNLM"/>
    </source>
</evidence>
<accession>K2IZ56</accession>
<sequence length="190" mass="19746">MTDSATPIADIPFKGRAPIDALLATVVERLRQDGVRVIGFLQEDDSALLGGEVGADACSTMRLRDLAGGGVMGISQDLGRFSEGCRLDSVALTEAAGRLEAALEAGADLLVVNRFGKAEADGSGLRPVIARAIADNIPVLVPVREDYAPAWANFHGGLAASLPAEAEAVLDWCQRAVRPGPQAALSSLSR</sequence>
<dbReference type="eggNOG" id="COG1618">
    <property type="taxonomic scope" value="Bacteria"/>
</dbReference>
<protein>
    <recommendedName>
        <fullName evidence="3">Molybdenum ABC transporter ATP-binding protein</fullName>
    </recommendedName>
</protein>
<gene>
    <name evidence="1" type="ORF">P24_09511</name>
</gene>
<organism evidence="1 2">
    <name type="scientific">Oceanibaculum indicum P24</name>
    <dbReference type="NCBI Taxonomy" id="1207063"/>
    <lineage>
        <taxon>Bacteria</taxon>
        <taxon>Pseudomonadati</taxon>
        <taxon>Pseudomonadota</taxon>
        <taxon>Alphaproteobacteria</taxon>
        <taxon>Rhodospirillales</taxon>
        <taxon>Oceanibaculaceae</taxon>
        <taxon>Oceanibaculum</taxon>
    </lineage>
</organism>
<dbReference type="STRING" id="1207063.P24_09511"/>
<proteinExistence type="predicted"/>
<dbReference type="RefSeq" id="WP_008944509.1">
    <property type="nucleotide sequence ID" value="NZ_AMRL01000010.1"/>
</dbReference>
<comment type="caution">
    <text evidence="1">The sequence shown here is derived from an EMBL/GenBank/DDBJ whole genome shotgun (WGS) entry which is preliminary data.</text>
</comment>
<dbReference type="EMBL" id="AMRL01000010">
    <property type="protein sequence ID" value="EKE75781.1"/>
    <property type="molecule type" value="Genomic_DNA"/>
</dbReference>
<dbReference type="Proteomes" id="UP000006746">
    <property type="component" value="Unassembled WGS sequence"/>
</dbReference>
<evidence type="ECO:0000313" key="1">
    <source>
        <dbReference type="EMBL" id="EKE75781.1"/>
    </source>
</evidence>
<dbReference type="Pfam" id="PF10649">
    <property type="entry name" value="DUF2478"/>
    <property type="match status" value="1"/>
</dbReference>